<dbReference type="EMBL" id="CAADRA010005310">
    <property type="protein sequence ID" value="VFT88384.1"/>
    <property type="molecule type" value="Genomic_DNA"/>
</dbReference>
<dbReference type="SUPFAM" id="SSF53474">
    <property type="entry name" value="alpha/beta-Hydrolases"/>
    <property type="match status" value="1"/>
</dbReference>
<evidence type="ECO:0000256" key="5">
    <source>
        <dbReference type="ARBA" id="ARBA00022801"/>
    </source>
</evidence>
<dbReference type="GO" id="GO:0004185">
    <property type="term" value="F:serine-type carboxypeptidase activity"/>
    <property type="evidence" value="ECO:0007669"/>
    <property type="project" value="UniProtKB-UniRule"/>
</dbReference>
<keyword evidence="4" id="KW-0732">Signal</keyword>
<evidence type="ECO:0000256" key="4">
    <source>
        <dbReference type="ARBA" id="ARBA00022729"/>
    </source>
</evidence>
<keyword evidence="6" id="KW-0325">Glycoprotein</keyword>
<evidence type="ECO:0000313" key="8">
    <source>
        <dbReference type="EMBL" id="KAF0697808.1"/>
    </source>
</evidence>
<protein>
    <recommendedName>
        <fullName evidence="7">Carboxypeptidase</fullName>
        <ecNumber evidence="7">3.4.16.-</ecNumber>
    </recommendedName>
</protein>
<evidence type="ECO:0000256" key="1">
    <source>
        <dbReference type="ARBA" id="ARBA00009431"/>
    </source>
</evidence>
<evidence type="ECO:0000256" key="3">
    <source>
        <dbReference type="ARBA" id="ARBA00022670"/>
    </source>
</evidence>
<dbReference type="OrthoDB" id="443318at2759"/>
<proteinExistence type="inferred from homology"/>
<keyword evidence="5 7" id="KW-0378">Hydrolase</keyword>
<keyword evidence="10" id="KW-1185">Reference proteome</keyword>
<sequence>MPARRATQAECLPLNAPSIDARARNVPRTGRQSSCSWHLKYMFALLSENGPCTVAADGVNTTPNPHSWTTNANVIWVDQPIGTGFSLGATEDFDTSATEAGVHLRDFLQEWFKEHPKFAHHKFFITGESYAGHYVPALATALLKSTPTDIPINLQGITIGNGWTTPSHR</sequence>
<dbReference type="AlphaFoldDB" id="A0A485KTA1"/>
<accession>A0A485KTA1</accession>
<dbReference type="EC" id="3.4.16.-" evidence="7"/>
<name>A0A485KTA1_9STRA</name>
<dbReference type="Pfam" id="PF00450">
    <property type="entry name" value="Peptidase_S10"/>
    <property type="match status" value="1"/>
</dbReference>
<dbReference type="Gene3D" id="3.40.50.1820">
    <property type="entry name" value="alpha/beta hydrolase"/>
    <property type="match status" value="1"/>
</dbReference>
<comment type="similarity">
    <text evidence="1 7">Belongs to the peptidase S10 family.</text>
</comment>
<dbReference type="PANTHER" id="PTHR11802:SF113">
    <property type="entry name" value="SERINE CARBOXYPEPTIDASE CTSA-4.1"/>
    <property type="match status" value="1"/>
</dbReference>
<organism evidence="9 10">
    <name type="scientific">Aphanomyces stellatus</name>
    <dbReference type="NCBI Taxonomy" id="120398"/>
    <lineage>
        <taxon>Eukaryota</taxon>
        <taxon>Sar</taxon>
        <taxon>Stramenopiles</taxon>
        <taxon>Oomycota</taxon>
        <taxon>Saprolegniomycetes</taxon>
        <taxon>Saprolegniales</taxon>
        <taxon>Verrucalvaceae</taxon>
        <taxon>Aphanomyces</taxon>
    </lineage>
</organism>
<dbReference type="InterPro" id="IPR029058">
    <property type="entry name" value="AB_hydrolase_fold"/>
</dbReference>
<dbReference type="InterPro" id="IPR001563">
    <property type="entry name" value="Peptidase_S10"/>
</dbReference>
<dbReference type="PRINTS" id="PR00724">
    <property type="entry name" value="CRBOXYPTASEC"/>
</dbReference>
<reference evidence="8" key="2">
    <citation type="submission" date="2019-06" db="EMBL/GenBank/DDBJ databases">
        <title>Genomics analysis of Aphanomyces spp. identifies a new class of oomycete effector associated with host adaptation.</title>
        <authorList>
            <person name="Gaulin E."/>
        </authorList>
    </citation>
    <scope>NUCLEOTIDE SEQUENCE</scope>
    <source>
        <strain evidence="8">CBS 578.67</strain>
    </source>
</reference>
<gene>
    <name evidence="9" type="primary">Aste57867_11523</name>
    <name evidence="8" type="ORF">As57867_011480</name>
    <name evidence="9" type="ORF">ASTE57867_11523</name>
</gene>
<keyword evidence="3 7" id="KW-0645">Protease</keyword>
<evidence type="ECO:0000256" key="6">
    <source>
        <dbReference type="ARBA" id="ARBA00023180"/>
    </source>
</evidence>
<reference evidence="9 10" key="1">
    <citation type="submission" date="2019-03" db="EMBL/GenBank/DDBJ databases">
        <authorList>
            <person name="Gaulin E."/>
            <person name="Dumas B."/>
        </authorList>
    </citation>
    <scope>NUCLEOTIDE SEQUENCE [LARGE SCALE GENOMIC DNA]</scope>
    <source>
        <strain evidence="9">CBS 568.67</strain>
    </source>
</reference>
<dbReference type="PROSITE" id="PS00131">
    <property type="entry name" value="CARBOXYPEPT_SER_SER"/>
    <property type="match status" value="1"/>
</dbReference>
<evidence type="ECO:0000313" key="10">
    <source>
        <dbReference type="Proteomes" id="UP000332933"/>
    </source>
</evidence>
<keyword evidence="2 7" id="KW-0121">Carboxypeptidase</keyword>
<dbReference type="GO" id="GO:0006508">
    <property type="term" value="P:proteolysis"/>
    <property type="evidence" value="ECO:0007669"/>
    <property type="project" value="UniProtKB-KW"/>
</dbReference>
<dbReference type="InterPro" id="IPR018202">
    <property type="entry name" value="Ser_caboxypep_ser_AS"/>
</dbReference>
<evidence type="ECO:0000313" key="9">
    <source>
        <dbReference type="EMBL" id="VFT88384.1"/>
    </source>
</evidence>
<dbReference type="Proteomes" id="UP000332933">
    <property type="component" value="Unassembled WGS sequence"/>
</dbReference>
<evidence type="ECO:0000256" key="7">
    <source>
        <dbReference type="RuleBase" id="RU361156"/>
    </source>
</evidence>
<dbReference type="PANTHER" id="PTHR11802">
    <property type="entry name" value="SERINE PROTEASE FAMILY S10 SERINE CARBOXYPEPTIDASE"/>
    <property type="match status" value="1"/>
</dbReference>
<evidence type="ECO:0000256" key="2">
    <source>
        <dbReference type="ARBA" id="ARBA00022645"/>
    </source>
</evidence>
<dbReference type="EMBL" id="VJMH01005289">
    <property type="protein sequence ID" value="KAF0697808.1"/>
    <property type="molecule type" value="Genomic_DNA"/>
</dbReference>